<proteinExistence type="predicted"/>
<dbReference type="Proteomes" id="UP000653305">
    <property type="component" value="Unassembled WGS sequence"/>
</dbReference>
<organism evidence="1 2">
    <name type="scientific">Phtheirospermum japonicum</name>
    <dbReference type="NCBI Taxonomy" id="374723"/>
    <lineage>
        <taxon>Eukaryota</taxon>
        <taxon>Viridiplantae</taxon>
        <taxon>Streptophyta</taxon>
        <taxon>Embryophyta</taxon>
        <taxon>Tracheophyta</taxon>
        <taxon>Spermatophyta</taxon>
        <taxon>Magnoliopsida</taxon>
        <taxon>eudicotyledons</taxon>
        <taxon>Gunneridae</taxon>
        <taxon>Pentapetalae</taxon>
        <taxon>asterids</taxon>
        <taxon>lamiids</taxon>
        <taxon>Lamiales</taxon>
        <taxon>Orobanchaceae</taxon>
        <taxon>Orobanchaceae incertae sedis</taxon>
        <taxon>Phtheirospermum</taxon>
    </lineage>
</organism>
<sequence length="84" mass="9640">MVYEVKGDDVVCMIKNSSMLVGPLYTLHVSQIRIDLPTLTEKDKEEMGAELVHHQEYNKVYSIIFRSRAATCQELGTELQKRPN</sequence>
<accession>A0A830BW54</accession>
<comment type="caution">
    <text evidence="1">The sequence shown here is derived from an EMBL/GenBank/DDBJ whole genome shotgun (WGS) entry which is preliminary data.</text>
</comment>
<reference evidence="1" key="1">
    <citation type="submission" date="2020-07" db="EMBL/GenBank/DDBJ databases">
        <title>Ethylene signaling mediates host invasion by parasitic plants.</title>
        <authorList>
            <person name="Yoshida S."/>
        </authorList>
    </citation>
    <scope>NUCLEOTIDE SEQUENCE</scope>
    <source>
        <strain evidence="1">Okayama</strain>
    </source>
</reference>
<name>A0A830BW54_9LAMI</name>
<dbReference type="AlphaFoldDB" id="A0A830BW54"/>
<evidence type="ECO:0000313" key="2">
    <source>
        <dbReference type="Proteomes" id="UP000653305"/>
    </source>
</evidence>
<dbReference type="EMBL" id="BMAC01000232">
    <property type="protein sequence ID" value="GFP90986.1"/>
    <property type="molecule type" value="Genomic_DNA"/>
</dbReference>
<protein>
    <submittedName>
        <fullName evidence="1">Uncharacterized protein</fullName>
    </submittedName>
</protein>
<dbReference type="OrthoDB" id="1713624at2759"/>
<keyword evidence="2" id="KW-1185">Reference proteome</keyword>
<evidence type="ECO:0000313" key="1">
    <source>
        <dbReference type="EMBL" id="GFP90986.1"/>
    </source>
</evidence>
<gene>
    <name evidence="1" type="ORF">PHJA_001242600</name>
</gene>